<reference evidence="1" key="1">
    <citation type="submission" date="2021-06" db="EMBL/GenBank/DDBJ databases">
        <authorList>
            <person name="Hodson N. C."/>
            <person name="Mongue J. A."/>
            <person name="Jaron S. K."/>
        </authorList>
    </citation>
    <scope>NUCLEOTIDE SEQUENCE</scope>
</reference>
<organism evidence="1 2">
    <name type="scientific">Allacma fusca</name>
    <dbReference type="NCBI Taxonomy" id="39272"/>
    <lineage>
        <taxon>Eukaryota</taxon>
        <taxon>Metazoa</taxon>
        <taxon>Ecdysozoa</taxon>
        <taxon>Arthropoda</taxon>
        <taxon>Hexapoda</taxon>
        <taxon>Collembola</taxon>
        <taxon>Symphypleona</taxon>
        <taxon>Sminthuridae</taxon>
        <taxon>Allacma</taxon>
    </lineage>
</organism>
<dbReference type="AlphaFoldDB" id="A0A8J2KFG7"/>
<evidence type="ECO:0000313" key="2">
    <source>
        <dbReference type="Proteomes" id="UP000708208"/>
    </source>
</evidence>
<gene>
    <name evidence="1" type="ORF">AFUS01_LOCUS26452</name>
</gene>
<proteinExistence type="predicted"/>
<accession>A0A8J2KFG7</accession>
<comment type="caution">
    <text evidence="1">The sequence shown here is derived from an EMBL/GenBank/DDBJ whole genome shotgun (WGS) entry which is preliminary data.</text>
</comment>
<name>A0A8J2KFG7_9HEXA</name>
<keyword evidence="2" id="KW-1185">Reference proteome</keyword>
<sequence length="46" mass="5635">MKTLAFLIFQVVYQIESSKVYEELQSKYSENDLLTWEPPEEYRKNF</sequence>
<dbReference type="Proteomes" id="UP000708208">
    <property type="component" value="Unassembled WGS sequence"/>
</dbReference>
<protein>
    <submittedName>
        <fullName evidence="1">Uncharacterized protein</fullName>
    </submittedName>
</protein>
<feature type="non-terminal residue" evidence="1">
    <location>
        <position position="46"/>
    </location>
</feature>
<dbReference type="EMBL" id="CAJVCH010352744">
    <property type="protein sequence ID" value="CAG7815798.1"/>
    <property type="molecule type" value="Genomic_DNA"/>
</dbReference>
<evidence type="ECO:0000313" key="1">
    <source>
        <dbReference type="EMBL" id="CAG7815798.1"/>
    </source>
</evidence>